<gene>
    <name evidence="1" type="ORF">NMQ05_01370</name>
</gene>
<sequence>MMTDAAALAGRRLDLVSAPFTLPRSRVLVFRADDGEGVRVHTSEYERRLSDSRVLDALTVIGAGGEVLPVTDVHPARVTFGAATATLTFADPSTLSLGGEPGARVRLRRPDGHVEEHLLGGGIRLRVAADRAVAVESGDHAAALAATEAIWADWFAKCPSVRDDLQEMTALCWWVLGANIVELPSLGDARAIVPSKIGYVGLWQWDAYFIAVGLRHGDPELAREQLDIAFRFPQPDGQLPDVVHELGVLATSDDLPESDRANLRRAGSQIADPSAPVPLTKPPLAAWALRKVLEVEDAPDYARTQLARIVRSQDWWFAGSDLDHDGMPEYGHPYSSGLDDSPIFDGPLPTAAPDLGAYLVQQDRELASLLQKYEPDADVERFRARAETTQELLLRMWDPERSRFLAFGGGEPQLSDTVVGLMPLLTGALPAPIAAALRQAVDDPERFALPWGLPTVAASDPDFSEERMWRGPIWVNTSMLVAEGLEASGYPERARELREQTVALVIHGGGPHEYFNPQTGQKARTATTAFGWSAALFVDLAVQLS</sequence>
<accession>A0ACD4B763</accession>
<keyword evidence="2" id="KW-1185">Reference proteome</keyword>
<evidence type="ECO:0000313" key="2">
    <source>
        <dbReference type="Proteomes" id="UP001060245"/>
    </source>
</evidence>
<proteinExistence type="predicted"/>
<name>A0ACD4B763_MICMQ</name>
<protein>
    <submittedName>
        <fullName evidence="1">Uncharacterized protein</fullName>
    </submittedName>
</protein>
<reference evidence="1" key="1">
    <citation type="submission" date="2022-07" db="EMBL/GenBank/DDBJ databases">
        <title>Complete genome of DND4.</title>
        <authorList>
            <person name="Cao G."/>
        </authorList>
    </citation>
    <scope>NUCLEOTIDE SEQUENCE</scope>
    <source>
        <strain evidence="1">DND4</strain>
    </source>
</reference>
<evidence type="ECO:0000313" key="1">
    <source>
        <dbReference type="EMBL" id="UTT53255.1"/>
    </source>
</evidence>
<organism evidence="1 2">
    <name type="scientific">Microbacterium maritypicum</name>
    <name type="common">Microbacterium liquefaciens</name>
    <dbReference type="NCBI Taxonomy" id="33918"/>
    <lineage>
        <taxon>Bacteria</taxon>
        <taxon>Bacillati</taxon>
        <taxon>Actinomycetota</taxon>
        <taxon>Actinomycetes</taxon>
        <taxon>Micrococcales</taxon>
        <taxon>Microbacteriaceae</taxon>
        <taxon>Microbacterium</taxon>
    </lineage>
</organism>
<dbReference type="EMBL" id="CP101471">
    <property type="protein sequence ID" value="UTT53255.1"/>
    <property type="molecule type" value="Genomic_DNA"/>
</dbReference>
<dbReference type="Proteomes" id="UP001060245">
    <property type="component" value="Chromosome"/>
</dbReference>